<keyword evidence="1" id="KW-0813">Transport</keyword>
<dbReference type="SUPFAM" id="SSF52540">
    <property type="entry name" value="P-loop containing nucleoside triphosphate hydrolases"/>
    <property type="match status" value="2"/>
</dbReference>
<dbReference type="EMBL" id="JAAMPJ010000012">
    <property type="protein sequence ID" value="NGY64195.1"/>
    <property type="molecule type" value="Genomic_DNA"/>
</dbReference>
<organism evidence="6 7">
    <name type="scientific">Lentzea alba</name>
    <dbReference type="NCBI Taxonomy" id="2714351"/>
    <lineage>
        <taxon>Bacteria</taxon>
        <taxon>Bacillati</taxon>
        <taxon>Actinomycetota</taxon>
        <taxon>Actinomycetes</taxon>
        <taxon>Pseudonocardiales</taxon>
        <taxon>Pseudonocardiaceae</taxon>
        <taxon>Lentzea</taxon>
    </lineage>
</organism>
<dbReference type="CDD" id="cd03216">
    <property type="entry name" value="ABC_Carb_Monos_I"/>
    <property type="match status" value="1"/>
</dbReference>
<keyword evidence="3" id="KW-0547">Nucleotide-binding</keyword>
<dbReference type="InterPro" id="IPR050107">
    <property type="entry name" value="ABC_carbohydrate_import_ATPase"/>
</dbReference>
<dbReference type="GO" id="GO:0016887">
    <property type="term" value="F:ATP hydrolysis activity"/>
    <property type="evidence" value="ECO:0007669"/>
    <property type="project" value="InterPro"/>
</dbReference>
<dbReference type="PROSITE" id="PS50893">
    <property type="entry name" value="ABC_TRANSPORTER_2"/>
    <property type="match status" value="2"/>
</dbReference>
<feature type="domain" description="ABC transporter" evidence="5">
    <location>
        <begin position="5"/>
        <end position="232"/>
    </location>
</feature>
<dbReference type="InterPro" id="IPR027417">
    <property type="entry name" value="P-loop_NTPase"/>
</dbReference>
<evidence type="ECO:0000256" key="3">
    <source>
        <dbReference type="ARBA" id="ARBA00022741"/>
    </source>
</evidence>
<evidence type="ECO:0000256" key="4">
    <source>
        <dbReference type="ARBA" id="ARBA00022840"/>
    </source>
</evidence>
<evidence type="ECO:0000256" key="2">
    <source>
        <dbReference type="ARBA" id="ARBA00022737"/>
    </source>
</evidence>
<feature type="domain" description="ABC transporter" evidence="5">
    <location>
        <begin position="239"/>
        <end position="478"/>
    </location>
</feature>
<dbReference type="SMART" id="SM00382">
    <property type="entry name" value="AAA"/>
    <property type="match status" value="2"/>
</dbReference>
<dbReference type="RefSeq" id="WP_166053011.1">
    <property type="nucleotide sequence ID" value="NZ_JAAMPJ010000012.1"/>
</dbReference>
<keyword evidence="7" id="KW-1185">Reference proteome</keyword>
<proteinExistence type="predicted"/>
<evidence type="ECO:0000313" key="7">
    <source>
        <dbReference type="Proteomes" id="UP000481360"/>
    </source>
</evidence>
<keyword evidence="4 6" id="KW-0067">ATP-binding</keyword>
<dbReference type="GO" id="GO:0005524">
    <property type="term" value="F:ATP binding"/>
    <property type="evidence" value="ECO:0007669"/>
    <property type="project" value="UniProtKB-KW"/>
</dbReference>
<dbReference type="PANTHER" id="PTHR43790">
    <property type="entry name" value="CARBOHYDRATE TRANSPORT ATP-BINDING PROTEIN MG119-RELATED"/>
    <property type="match status" value="1"/>
</dbReference>
<dbReference type="CDD" id="cd03215">
    <property type="entry name" value="ABC_Carb_Monos_II"/>
    <property type="match status" value="1"/>
</dbReference>
<dbReference type="PANTHER" id="PTHR43790:SF9">
    <property type="entry name" value="GALACTOFURANOSE TRANSPORTER ATP-BINDING PROTEIN YTFR"/>
    <property type="match status" value="1"/>
</dbReference>
<name>A0A7C9VWQ1_9PSEU</name>
<evidence type="ECO:0000256" key="1">
    <source>
        <dbReference type="ARBA" id="ARBA00022448"/>
    </source>
</evidence>
<dbReference type="InterPro" id="IPR003593">
    <property type="entry name" value="AAA+_ATPase"/>
</dbReference>
<dbReference type="Pfam" id="PF00005">
    <property type="entry name" value="ABC_tran"/>
    <property type="match status" value="2"/>
</dbReference>
<sequence length="482" mass="51232">MTALLRIEHLTTSFHGNKAVDDVTFEVRRGEIVALLGENGAGKSTVIKTLAGVHEQDSGAILVDGVRSREGISFVHQDLGLVEWMTVAENIAMTIGFPRRAGVISWRAVREQAHRTLDLVGGGIDPDTRVFDLPRTERSLLAIARGLVGEPKLLVLDEPTASLPQADVQRLFQVLHRLRDQGVGMIYVSHRLDEVYEIADSVVVLRDGQVVAARPTGEIPQQELVHLIVGRETTAASPGEVGDDVRLELQGLRVNDVGPVDLELRAGEVVGLVGLRGAGQDEIGRAVAGELGVRAGRMVLLGADFRPRDTAAAVAAGVGFSTSNREADGVAGGLSVRENIFLNPKVWGSGRRAERARAAELVREFGVRPDDPEAVIDTLSGGNQQKVLLARWFGVGRAVVVLEEPTMGVDVGAKADIYALLRKAGEEGVAALVVSTDLEEVAAICHRALVFERGRVIRELSGGALTVGALVAAASGLPDKGV</sequence>
<reference evidence="6 7" key="1">
    <citation type="submission" date="2020-03" db="EMBL/GenBank/DDBJ databases">
        <title>Isolation and identification of active actinomycetes.</title>
        <authorList>
            <person name="Sun X."/>
        </authorList>
    </citation>
    <scope>NUCLEOTIDE SEQUENCE [LARGE SCALE GENOMIC DNA]</scope>
    <source>
        <strain evidence="6 7">NEAU-D13</strain>
    </source>
</reference>
<accession>A0A7C9VWQ1</accession>
<dbReference type="InterPro" id="IPR017871">
    <property type="entry name" value="ABC_transporter-like_CS"/>
</dbReference>
<dbReference type="Proteomes" id="UP000481360">
    <property type="component" value="Unassembled WGS sequence"/>
</dbReference>
<dbReference type="InterPro" id="IPR003439">
    <property type="entry name" value="ABC_transporter-like_ATP-bd"/>
</dbReference>
<dbReference type="Gene3D" id="3.40.50.300">
    <property type="entry name" value="P-loop containing nucleotide triphosphate hydrolases"/>
    <property type="match status" value="2"/>
</dbReference>
<gene>
    <name evidence="6" type="ORF">G7043_35315</name>
</gene>
<dbReference type="PROSITE" id="PS00211">
    <property type="entry name" value="ABC_TRANSPORTER_1"/>
    <property type="match status" value="1"/>
</dbReference>
<protein>
    <submittedName>
        <fullName evidence="6">Sugar ABC transporter ATP-binding protein</fullName>
    </submittedName>
</protein>
<dbReference type="AlphaFoldDB" id="A0A7C9VWQ1"/>
<evidence type="ECO:0000259" key="5">
    <source>
        <dbReference type="PROSITE" id="PS50893"/>
    </source>
</evidence>
<comment type="caution">
    <text evidence="6">The sequence shown here is derived from an EMBL/GenBank/DDBJ whole genome shotgun (WGS) entry which is preliminary data.</text>
</comment>
<evidence type="ECO:0000313" key="6">
    <source>
        <dbReference type="EMBL" id="NGY64195.1"/>
    </source>
</evidence>
<keyword evidence="2" id="KW-0677">Repeat</keyword>